<dbReference type="InterPro" id="IPR038765">
    <property type="entry name" value="Papain-like_cys_pep_sf"/>
</dbReference>
<proteinExistence type="predicted"/>
<dbReference type="EMBL" id="CP035503">
    <property type="protein sequence ID" value="QDL38188.1"/>
    <property type="molecule type" value="Genomic_DNA"/>
</dbReference>
<sequence length="309" mass="33989">MDLRVIHETRFKYTPPVKTAQHMAYLKPLETATQKLVNHTLDVHPAPVDLNETQDVFGNTRSFFSLQAEHDELAVIATSVVSTSAVAAPRSTLPWEQVRDRFHYRAGAPYDAAAGFVFASPLVPHHEDFAAYARPSFGPDVPLLAAARDLMTRIHSEFRYEPESTEVGTPVLEALTQRAGVCQDFAHIMVGCLRAMGLPARYVSGYLLTQPPPGQPRLVGSDASHAWVSLYLPDLLPDLPEGTRWCDFDPTNDRFGAGTPGEDYVTLAIGRDYGDVAPLRGVIHGGADHTLEVRVTVEPIDLQPSEDRP</sequence>
<dbReference type="KEGG" id="rhf:EUB48_13495"/>
<reference evidence="2 3" key="1">
    <citation type="submission" date="2019-01" db="EMBL/GenBank/DDBJ databases">
        <title>Genomic insights into a novel species Rhodoferax sp.</title>
        <authorList>
            <person name="Jin L."/>
        </authorList>
    </citation>
    <scope>NUCLEOTIDE SEQUENCE [LARGE SCALE GENOMIC DNA]</scope>
    <source>
        <strain evidence="2 3">CHu59-6-5</strain>
    </source>
</reference>
<evidence type="ECO:0000313" key="2">
    <source>
        <dbReference type="EMBL" id="QDL38188.1"/>
    </source>
</evidence>
<dbReference type="OrthoDB" id="5438043at2"/>
<dbReference type="PANTHER" id="PTHR33490:SF7">
    <property type="entry name" value="BLR2979 PROTEIN"/>
    <property type="match status" value="1"/>
</dbReference>
<dbReference type="SMART" id="SM00460">
    <property type="entry name" value="TGc"/>
    <property type="match status" value="1"/>
</dbReference>
<dbReference type="InterPro" id="IPR002931">
    <property type="entry name" value="Transglutaminase-like"/>
</dbReference>
<dbReference type="PANTHER" id="PTHR33490">
    <property type="entry name" value="BLR5614 PROTEIN-RELATED"/>
    <property type="match status" value="1"/>
</dbReference>
<name>A0A515DCN8_9BURK</name>
<protein>
    <submittedName>
        <fullName evidence="2">Transglutaminase family protein</fullName>
    </submittedName>
</protein>
<organism evidence="2 3">
    <name type="scientific">Rhodoferax sediminis</name>
    <dbReference type="NCBI Taxonomy" id="2509614"/>
    <lineage>
        <taxon>Bacteria</taxon>
        <taxon>Pseudomonadati</taxon>
        <taxon>Pseudomonadota</taxon>
        <taxon>Betaproteobacteria</taxon>
        <taxon>Burkholderiales</taxon>
        <taxon>Comamonadaceae</taxon>
        <taxon>Rhodoferax</taxon>
    </lineage>
</organism>
<accession>A0A515DCN8</accession>
<gene>
    <name evidence="2" type="ORF">EUB48_13495</name>
</gene>
<dbReference type="AlphaFoldDB" id="A0A515DCN8"/>
<dbReference type="InterPro" id="IPR013589">
    <property type="entry name" value="Bac_transglu_N"/>
</dbReference>
<dbReference type="SUPFAM" id="SSF54001">
    <property type="entry name" value="Cysteine proteinases"/>
    <property type="match status" value="1"/>
</dbReference>
<evidence type="ECO:0000259" key="1">
    <source>
        <dbReference type="SMART" id="SM00460"/>
    </source>
</evidence>
<dbReference type="Pfam" id="PF08379">
    <property type="entry name" value="Bact_transglu_N"/>
    <property type="match status" value="1"/>
</dbReference>
<feature type="domain" description="Transglutaminase-like" evidence="1">
    <location>
        <begin position="174"/>
        <end position="252"/>
    </location>
</feature>
<dbReference type="RefSeq" id="WP_142819609.1">
    <property type="nucleotide sequence ID" value="NZ_CP035503.1"/>
</dbReference>
<dbReference type="Gene3D" id="3.10.620.30">
    <property type="match status" value="1"/>
</dbReference>
<evidence type="ECO:0000313" key="3">
    <source>
        <dbReference type="Proteomes" id="UP000316798"/>
    </source>
</evidence>
<dbReference type="Proteomes" id="UP000316798">
    <property type="component" value="Chromosome"/>
</dbReference>
<dbReference type="Pfam" id="PF01841">
    <property type="entry name" value="Transglut_core"/>
    <property type="match status" value="1"/>
</dbReference>
<keyword evidence="3" id="KW-1185">Reference proteome</keyword>